<organism evidence="1 2">
    <name type="scientific">Flavisolibacter tropicus</name>
    <dbReference type="NCBI Taxonomy" id="1492898"/>
    <lineage>
        <taxon>Bacteria</taxon>
        <taxon>Pseudomonadati</taxon>
        <taxon>Bacteroidota</taxon>
        <taxon>Chitinophagia</taxon>
        <taxon>Chitinophagales</taxon>
        <taxon>Chitinophagaceae</taxon>
        <taxon>Flavisolibacter</taxon>
    </lineage>
</organism>
<accession>A0A172TQV2</accession>
<dbReference type="OrthoDB" id="5342145at2"/>
<dbReference type="EMBL" id="CP011390">
    <property type="protein sequence ID" value="ANE49362.1"/>
    <property type="molecule type" value="Genomic_DNA"/>
</dbReference>
<keyword evidence="2" id="KW-1185">Reference proteome</keyword>
<gene>
    <name evidence="1" type="ORF">SY85_01435</name>
</gene>
<dbReference type="InterPro" id="IPR021445">
    <property type="entry name" value="DUF3095"/>
</dbReference>
<reference evidence="2" key="1">
    <citation type="submission" date="2015-01" db="EMBL/GenBank/DDBJ databases">
        <title>Flavisolibacter sp./LCS9/ whole genome sequencing.</title>
        <authorList>
            <person name="Kim M.K."/>
            <person name="Srinivasan S."/>
            <person name="Lee J.-J."/>
        </authorList>
    </citation>
    <scope>NUCLEOTIDE SEQUENCE [LARGE SCALE GENOMIC DNA]</scope>
    <source>
        <strain evidence="2">LCS9</strain>
    </source>
</reference>
<sequence>MNDINFYKDLPPLQLPITDILYDHNFSQIPPSWHIIIADIKNSTAAINNGRHNDVNLVAAGSLIAALNICKKRNIEVPFFFGGDGGSLLVPQPILMEVLAGLALHNQNSQKYFGLEMHIGFMSIQEVLNAGYHIKITKLKVDNFLNKALIIGNGMQYAEKQIKYAANISSSLNEDRPSQLNLTGLECRWDRVKPPVAEHEVVCYLIDSPQLVNQLSIFRNALSQIDNVFGDINHRHPLSIERLKLLLSFSRLKKEMLAKYGKWKITYFLNSFLKNLFGWFVFKFHIKSPKFDAQRYIEQIISHSDSLLIDGRINTIISGTPQQHSQFLNYLTEQENAGQLLFGHYSNRESVITCYIENYKDKHIHFLDGADGGYTEAAKELKRKIAQRQSQYISIRAN</sequence>
<name>A0A172TQV2_9BACT</name>
<dbReference type="Pfam" id="PF11294">
    <property type="entry name" value="DUF3095"/>
    <property type="match status" value="1"/>
</dbReference>
<reference evidence="1 2" key="2">
    <citation type="journal article" date="2016" name="Int. J. Syst. Evol. Microbiol.">
        <title>Flavisolibacter tropicus sp. nov., isolated from tropical soil.</title>
        <authorList>
            <person name="Lee J.J."/>
            <person name="Kang M.S."/>
            <person name="Kim G.S."/>
            <person name="Lee C.S."/>
            <person name="Lim S."/>
            <person name="Lee J."/>
            <person name="Roh S.H."/>
            <person name="Kang H."/>
            <person name="Ha J.M."/>
            <person name="Bae S."/>
            <person name="Jung H.Y."/>
            <person name="Kim M.K."/>
        </authorList>
    </citation>
    <scope>NUCLEOTIDE SEQUENCE [LARGE SCALE GENOMIC DNA]</scope>
    <source>
        <strain evidence="1 2">LCS9</strain>
    </source>
</reference>
<dbReference type="KEGG" id="fla:SY85_01435"/>
<protein>
    <recommendedName>
        <fullName evidence="3">DUF3095 domain-containing protein</fullName>
    </recommendedName>
</protein>
<evidence type="ECO:0000313" key="2">
    <source>
        <dbReference type="Proteomes" id="UP000077177"/>
    </source>
</evidence>
<dbReference type="AlphaFoldDB" id="A0A172TQV2"/>
<dbReference type="Proteomes" id="UP000077177">
    <property type="component" value="Chromosome"/>
</dbReference>
<evidence type="ECO:0008006" key="3">
    <source>
        <dbReference type="Google" id="ProtNLM"/>
    </source>
</evidence>
<proteinExistence type="predicted"/>
<evidence type="ECO:0000313" key="1">
    <source>
        <dbReference type="EMBL" id="ANE49362.1"/>
    </source>
</evidence>
<dbReference type="RefSeq" id="WP_066401448.1">
    <property type="nucleotide sequence ID" value="NZ_CP011390.1"/>
</dbReference>